<protein>
    <submittedName>
        <fullName evidence="1">Uncharacterized protein</fullName>
    </submittedName>
</protein>
<reference evidence="1" key="1">
    <citation type="journal article" date="2014" name="Front. Microbiol.">
        <title>High frequency of phylogenetically diverse reductive dehalogenase-homologous genes in deep subseafloor sedimentary metagenomes.</title>
        <authorList>
            <person name="Kawai M."/>
            <person name="Futagami T."/>
            <person name="Toyoda A."/>
            <person name="Takaki Y."/>
            <person name="Nishi S."/>
            <person name="Hori S."/>
            <person name="Arai W."/>
            <person name="Tsubouchi T."/>
            <person name="Morono Y."/>
            <person name="Uchiyama I."/>
            <person name="Ito T."/>
            <person name="Fujiyama A."/>
            <person name="Inagaki F."/>
            <person name="Takami H."/>
        </authorList>
    </citation>
    <scope>NUCLEOTIDE SEQUENCE</scope>
    <source>
        <strain evidence="1">Expedition CK06-06</strain>
    </source>
</reference>
<dbReference type="AlphaFoldDB" id="X1FQ66"/>
<organism evidence="1">
    <name type="scientific">marine sediment metagenome</name>
    <dbReference type="NCBI Taxonomy" id="412755"/>
    <lineage>
        <taxon>unclassified sequences</taxon>
        <taxon>metagenomes</taxon>
        <taxon>ecological metagenomes</taxon>
    </lineage>
</organism>
<evidence type="ECO:0000313" key="1">
    <source>
        <dbReference type="EMBL" id="GAH22908.1"/>
    </source>
</evidence>
<feature type="non-terminal residue" evidence="1">
    <location>
        <position position="1"/>
    </location>
</feature>
<sequence length="55" mass="6272">EQQREGKTKKEEKDKLKDYVAKKDVTVISKPFDTKLIKKEVSNGENASGFKDIDS</sequence>
<dbReference type="EMBL" id="BARU01004696">
    <property type="protein sequence ID" value="GAH22908.1"/>
    <property type="molecule type" value="Genomic_DNA"/>
</dbReference>
<proteinExistence type="predicted"/>
<name>X1FQ66_9ZZZZ</name>
<accession>X1FQ66</accession>
<comment type="caution">
    <text evidence="1">The sequence shown here is derived from an EMBL/GenBank/DDBJ whole genome shotgun (WGS) entry which is preliminary data.</text>
</comment>
<gene>
    <name evidence="1" type="ORF">S03H2_09301</name>
</gene>